<dbReference type="Proteomes" id="UP001107558">
    <property type="component" value="Chromosome 1"/>
</dbReference>
<feature type="domain" description="C2H2-type" evidence="9">
    <location>
        <begin position="337"/>
        <end position="364"/>
    </location>
</feature>
<accession>A0A9J6CBP9</accession>
<evidence type="ECO:0000256" key="1">
    <source>
        <dbReference type="ARBA" id="ARBA00004123"/>
    </source>
</evidence>
<comment type="subcellular location">
    <subcellularLocation>
        <location evidence="1">Nucleus</location>
    </subcellularLocation>
</comment>
<evidence type="ECO:0000256" key="7">
    <source>
        <dbReference type="PROSITE-ProRule" id="PRU00042"/>
    </source>
</evidence>
<feature type="compositionally biased region" description="Basic residues" evidence="8">
    <location>
        <begin position="278"/>
        <end position="292"/>
    </location>
</feature>
<dbReference type="SUPFAM" id="SSF57667">
    <property type="entry name" value="beta-beta-alpha zinc fingers"/>
    <property type="match status" value="2"/>
</dbReference>
<evidence type="ECO:0000256" key="6">
    <source>
        <dbReference type="ARBA" id="ARBA00023242"/>
    </source>
</evidence>
<feature type="compositionally biased region" description="Basic and acidic residues" evidence="8">
    <location>
        <begin position="72"/>
        <end position="83"/>
    </location>
</feature>
<dbReference type="PROSITE" id="PS50157">
    <property type="entry name" value="ZINC_FINGER_C2H2_2"/>
    <property type="match status" value="3"/>
</dbReference>
<keyword evidence="3" id="KW-0677">Repeat</keyword>
<dbReference type="PANTHER" id="PTHR24394:SF29">
    <property type="entry name" value="MYONEURIN"/>
    <property type="match status" value="1"/>
</dbReference>
<evidence type="ECO:0000256" key="2">
    <source>
        <dbReference type="ARBA" id="ARBA00022723"/>
    </source>
</evidence>
<feature type="region of interest" description="Disordered" evidence="8">
    <location>
        <begin position="425"/>
        <end position="450"/>
    </location>
</feature>
<evidence type="ECO:0000313" key="10">
    <source>
        <dbReference type="EMBL" id="KAG5679556.1"/>
    </source>
</evidence>
<name>A0A9J6CBP9_POLVA</name>
<dbReference type="InterPro" id="IPR013087">
    <property type="entry name" value="Znf_C2H2_type"/>
</dbReference>
<dbReference type="PROSITE" id="PS00028">
    <property type="entry name" value="ZINC_FINGER_C2H2_1"/>
    <property type="match status" value="4"/>
</dbReference>
<dbReference type="FunFam" id="3.30.160.60:FF:001269">
    <property type="entry name" value="Zinc finger protein"/>
    <property type="match status" value="1"/>
</dbReference>
<gene>
    <name evidence="10" type="ORF">PVAND_009116</name>
</gene>
<dbReference type="Gene3D" id="3.30.160.60">
    <property type="entry name" value="Classic Zinc Finger"/>
    <property type="match status" value="3"/>
</dbReference>
<organism evidence="10 11">
    <name type="scientific">Polypedilum vanderplanki</name>
    <name type="common">Sleeping chironomid midge</name>
    <dbReference type="NCBI Taxonomy" id="319348"/>
    <lineage>
        <taxon>Eukaryota</taxon>
        <taxon>Metazoa</taxon>
        <taxon>Ecdysozoa</taxon>
        <taxon>Arthropoda</taxon>
        <taxon>Hexapoda</taxon>
        <taxon>Insecta</taxon>
        <taxon>Pterygota</taxon>
        <taxon>Neoptera</taxon>
        <taxon>Endopterygota</taxon>
        <taxon>Diptera</taxon>
        <taxon>Nematocera</taxon>
        <taxon>Chironomoidea</taxon>
        <taxon>Chironomidae</taxon>
        <taxon>Chironominae</taxon>
        <taxon>Polypedilum</taxon>
        <taxon>Polypedilum</taxon>
    </lineage>
</organism>
<dbReference type="OrthoDB" id="10072647at2759"/>
<feature type="compositionally biased region" description="Low complexity" evidence="8">
    <location>
        <begin position="248"/>
        <end position="260"/>
    </location>
</feature>
<feature type="region of interest" description="Disordered" evidence="8">
    <location>
        <begin position="245"/>
        <end position="299"/>
    </location>
</feature>
<proteinExistence type="predicted"/>
<reference evidence="10" key="1">
    <citation type="submission" date="2021-03" db="EMBL/GenBank/DDBJ databases">
        <title>Chromosome level genome of the anhydrobiotic midge Polypedilum vanderplanki.</title>
        <authorList>
            <person name="Yoshida Y."/>
            <person name="Kikawada T."/>
            <person name="Gusev O."/>
        </authorList>
    </citation>
    <scope>NUCLEOTIDE SEQUENCE</scope>
    <source>
        <strain evidence="10">NIAS01</strain>
        <tissue evidence="10">Whole body or cell culture</tissue>
    </source>
</reference>
<keyword evidence="5" id="KW-0862">Zinc</keyword>
<dbReference type="AlphaFoldDB" id="A0A9J6CBP9"/>
<dbReference type="GO" id="GO:0000981">
    <property type="term" value="F:DNA-binding transcription factor activity, RNA polymerase II-specific"/>
    <property type="evidence" value="ECO:0007669"/>
    <property type="project" value="TreeGrafter"/>
</dbReference>
<dbReference type="InterPro" id="IPR036236">
    <property type="entry name" value="Znf_C2H2_sf"/>
</dbReference>
<protein>
    <recommendedName>
        <fullName evidence="9">C2H2-type domain-containing protein</fullName>
    </recommendedName>
</protein>
<dbReference type="GO" id="GO:0008270">
    <property type="term" value="F:zinc ion binding"/>
    <property type="evidence" value="ECO:0007669"/>
    <property type="project" value="UniProtKB-KW"/>
</dbReference>
<feature type="domain" description="C2H2-type" evidence="9">
    <location>
        <begin position="393"/>
        <end position="420"/>
    </location>
</feature>
<sequence length="450" mass="50632">MNFSFSSGNFHLHKFNHNQNDNHQFSTNFNDNQIPRYSNQNLINSQTTSNPSSQPVVSSSTIHYGQNLYQHQSHDYGERDTAKSTKSHTSKMERDEVLPFHSMNQSWNPTNGADYSSHLLSATLPISIQHILKYSESIKKETNTGAVNNMSSLLNTGSELLGLKNTVGSNLISNVASMVNQHHLNHHQHHNFINGNDNNMEQHHHSSSISIPNHNSMLLNHNQNGSGGTSGGIVGINMKSPTMVSIGNNITTTTTTNSNVKTKKERKKQNKQASTEKKPKKKKPPKERKPRPKPGEIREKTALDGTILYCCPECQMALPERELVEQHVIQHAVERRFRCDICQAALKRKDHLTRHKLSHIPDRPHACNICMKTFKRKEQLTLHYVIHSGEKKHVCSECGKGFYRKDHLRKHTRSHIARRVKSEMTAQNNNGGGGGGNMPQAALTLHTTSS</sequence>
<dbReference type="Pfam" id="PF00096">
    <property type="entry name" value="zf-C2H2"/>
    <property type="match status" value="3"/>
</dbReference>
<dbReference type="FunFam" id="3.30.160.60:FF:000843">
    <property type="entry name" value="Potential zinc finger protein"/>
    <property type="match status" value="1"/>
</dbReference>
<dbReference type="SMART" id="SM00355">
    <property type="entry name" value="ZnF_C2H2"/>
    <property type="match status" value="4"/>
</dbReference>
<feature type="compositionally biased region" description="Low complexity" evidence="8">
    <location>
        <begin position="207"/>
        <end position="216"/>
    </location>
</feature>
<evidence type="ECO:0000256" key="3">
    <source>
        <dbReference type="ARBA" id="ARBA00022737"/>
    </source>
</evidence>
<feature type="domain" description="C2H2-type" evidence="9">
    <location>
        <begin position="365"/>
        <end position="392"/>
    </location>
</feature>
<evidence type="ECO:0000259" key="9">
    <source>
        <dbReference type="PROSITE" id="PS50157"/>
    </source>
</evidence>
<evidence type="ECO:0000256" key="4">
    <source>
        <dbReference type="ARBA" id="ARBA00022771"/>
    </source>
</evidence>
<evidence type="ECO:0000313" key="11">
    <source>
        <dbReference type="Proteomes" id="UP001107558"/>
    </source>
</evidence>
<keyword evidence="11" id="KW-1185">Reference proteome</keyword>
<feature type="compositionally biased region" description="Basic residues" evidence="8">
    <location>
        <begin position="261"/>
        <end position="270"/>
    </location>
</feature>
<feature type="region of interest" description="Disordered" evidence="8">
    <location>
        <begin position="198"/>
        <end position="232"/>
    </location>
</feature>
<feature type="region of interest" description="Disordered" evidence="8">
    <location>
        <begin position="70"/>
        <end position="93"/>
    </location>
</feature>
<comment type="caution">
    <text evidence="10">The sequence shown here is derived from an EMBL/GenBank/DDBJ whole genome shotgun (WGS) entry which is preliminary data.</text>
</comment>
<dbReference type="PANTHER" id="PTHR24394">
    <property type="entry name" value="ZINC FINGER PROTEIN"/>
    <property type="match status" value="1"/>
</dbReference>
<keyword evidence="6" id="KW-0539">Nucleus</keyword>
<keyword evidence="2" id="KW-0479">Metal-binding</keyword>
<evidence type="ECO:0000256" key="5">
    <source>
        <dbReference type="ARBA" id="ARBA00022833"/>
    </source>
</evidence>
<evidence type="ECO:0000256" key="8">
    <source>
        <dbReference type="SAM" id="MobiDB-lite"/>
    </source>
</evidence>
<dbReference type="GO" id="GO:0005634">
    <property type="term" value="C:nucleus"/>
    <property type="evidence" value="ECO:0007669"/>
    <property type="project" value="UniProtKB-SubCell"/>
</dbReference>
<keyword evidence="4 7" id="KW-0863">Zinc-finger</keyword>
<dbReference type="EMBL" id="JADBJN010000001">
    <property type="protein sequence ID" value="KAG5679556.1"/>
    <property type="molecule type" value="Genomic_DNA"/>
</dbReference>